<comment type="caution">
    <text evidence="2">The sequence shown here is derived from an EMBL/GenBank/DDBJ whole genome shotgun (WGS) entry which is preliminary data.</text>
</comment>
<gene>
    <name evidence="2" type="ORF">DGAL_LOCUS14498</name>
</gene>
<keyword evidence="3" id="KW-1185">Reference proteome</keyword>
<dbReference type="PANTHER" id="PTHR13400:SF4">
    <property type="entry name" value="COILED-COIL DOMAIN-CONTAINING PROTEIN 28A-LIKE PROTEIN"/>
    <property type="match status" value="1"/>
</dbReference>
<feature type="compositionally biased region" description="Basic residues" evidence="1">
    <location>
        <begin position="7"/>
        <end position="23"/>
    </location>
</feature>
<feature type="compositionally biased region" description="Basic residues" evidence="1">
    <location>
        <begin position="71"/>
        <end position="80"/>
    </location>
</feature>
<organism evidence="2 3">
    <name type="scientific">Daphnia galeata</name>
    <dbReference type="NCBI Taxonomy" id="27404"/>
    <lineage>
        <taxon>Eukaryota</taxon>
        <taxon>Metazoa</taxon>
        <taxon>Ecdysozoa</taxon>
        <taxon>Arthropoda</taxon>
        <taxon>Crustacea</taxon>
        <taxon>Branchiopoda</taxon>
        <taxon>Diplostraca</taxon>
        <taxon>Cladocera</taxon>
        <taxon>Anomopoda</taxon>
        <taxon>Daphniidae</taxon>
        <taxon>Daphnia</taxon>
    </lineage>
</organism>
<dbReference type="OrthoDB" id="9977011at2759"/>
<evidence type="ECO:0008006" key="4">
    <source>
        <dbReference type="Google" id="ProtNLM"/>
    </source>
</evidence>
<dbReference type="Proteomes" id="UP000789390">
    <property type="component" value="Unassembled WGS sequence"/>
</dbReference>
<dbReference type="Pfam" id="PF13270">
    <property type="entry name" value="CCDC28"/>
    <property type="match status" value="1"/>
</dbReference>
<evidence type="ECO:0000256" key="1">
    <source>
        <dbReference type="SAM" id="MobiDB-lite"/>
    </source>
</evidence>
<evidence type="ECO:0000313" key="3">
    <source>
        <dbReference type="Proteomes" id="UP000789390"/>
    </source>
</evidence>
<feature type="region of interest" description="Disordered" evidence="1">
    <location>
        <begin position="1"/>
        <end position="90"/>
    </location>
</feature>
<dbReference type="EMBL" id="CAKKLH010000308">
    <property type="protein sequence ID" value="CAH0110890.1"/>
    <property type="molecule type" value="Genomic_DNA"/>
</dbReference>
<proteinExistence type="predicted"/>
<dbReference type="InterPro" id="IPR025271">
    <property type="entry name" value="CCDC28"/>
</dbReference>
<dbReference type="AlphaFoldDB" id="A0A8J2RUC2"/>
<name>A0A8J2RUC2_9CRUS</name>
<protein>
    <recommendedName>
        <fullName evidence="4">Coiled-coil domain-containing protein 28B</fullName>
    </recommendedName>
</protein>
<sequence length="203" mass="23050">MEERTPHTHSHHHNSKERTKKNPHPIPEVKIQIDCSSRTSSSHNHRGASSDGTLTENSSSETPWSREAKRTKIFHPKPPRKAKELYPESSHSSHSFLTDVADMRSMETALIQLVNDFHSGKLQAFGKFQNVHLCRHCSTDQMEAIRDQQEKLAKLHFELGAQHDVNAQQTSDNMNELVSALEHLSQTIEQLHPHSSQSQSDSN</sequence>
<dbReference type="PANTHER" id="PTHR13400">
    <property type="entry name" value="CHEMOKINE C-C MOTIF RECEPTOR 1"/>
    <property type="match status" value="1"/>
</dbReference>
<accession>A0A8J2RUC2</accession>
<reference evidence="2" key="1">
    <citation type="submission" date="2021-11" db="EMBL/GenBank/DDBJ databases">
        <authorList>
            <person name="Schell T."/>
        </authorList>
    </citation>
    <scope>NUCLEOTIDE SEQUENCE</scope>
    <source>
        <strain evidence="2">M5</strain>
    </source>
</reference>
<evidence type="ECO:0000313" key="2">
    <source>
        <dbReference type="EMBL" id="CAH0110890.1"/>
    </source>
</evidence>
<feature type="compositionally biased region" description="Polar residues" evidence="1">
    <location>
        <begin position="50"/>
        <end position="63"/>
    </location>
</feature>